<evidence type="ECO:0000256" key="10">
    <source>
        <dbReference type="SAM" id="MobiDB-lite"/>
    </source>
</evidence>
<feature type="chain" id="PRO_5042023009" description="Protein disulfide-isomerase" evidence="11">
    <location>
        <begin position="26"/>
        <end position="355"/>
    </location>
</feature>
<sequence length="355" mass="39981">MFAAIEMKITVFFLDIIVLASQAFAWSHVDSEFTQEGLIAKDFTLVASSLQREHSQALESEWLSIQQKDQNDNLISVDCSTTPKLCKELNVRSFPTIRLYHQDGRVNRYRGPRKAASIKGFMRRSLRPAVSQVDDKNITSFTSIDDVVFIGHIPASDQLVERFRTVAEKYRDRYSFAIAGKRSAASVECHNNLDGLQHHLTADHLSTSSPSELEAFIKTCSTPLIPELTRRNEMSFYTTRKSLVHFFVGNDKERDTYVAEMRPLAKKYQEYLHFTTTDVNEYPNAAEMLGTRKGGLAVQNPNDGHTFPYTWDKPISAGTVERFLGDIVEGKVQPLGNKGGEGKLGPKGRSGHEEL</sequence>
<reference evidence="13" key="1">
    <citation type="journal article" date="2023" name="Mol. Phylogenet. Evol.">
        <title>Genome-scale phylogeny and comparative genomics of the fungal order Sordariales.</title>
        <authorList>
            <person name="Hensen N."/>
            <person name="Bonometti L."/>
            <person name="Westerberg I."/>
            <person name="Brannstrom I.O."/>
            <person name="Guillou S."/>
            <person name="Cros-Aarteil S."/>
            <person name="Calhoun S."/>
            <person name="Haridas S."/>
            <person name="Kuo A."/>
            <person name="Mondo S."/>
            <person name="Pangilinan J."/>
            <person name="Riley R."/>
            <person name="LaButti K."/>
            <person name="Andreopoulos B."/>
            <person name="Lipzen A."/>
            <person name="Chen C."/>
            <person name="Yan M."/>
            <person name="Daum C."/>
            <person name="Ng V."/>
            <person name="Clum A."/>
            <person name="Steindorff A."/>
            <person name="Ohm R.A."/>
            <person name="Martin F."/>
            <person name="Silar P."/>
            <person name="Natvig D.O."/>
            <person name="Lalanne C."/>
            <person name="Gautier V."/>
            <person name="Ament-Velasquez S.L."/>
            <person name="Kruys A."/>
            <person name="Hutchinson M.I."/>
            <person name="Powell A.J."/>
            <person name="Barry K."/>
            <person name="Miller A.N."/>
            <person name="Grigoriev I.V."/>
            <person name="Debuchy R."/>
            <person name="Gladieux P."/>
            <person name="Hiltunen Thoren M."/>
            <person name="Johannesson H."/>
        </authorList>
    </citation>
    <scope>NUCLEOTIDE SEQUENCE</scope>
    <source>
        <strain evidence="13">CBS 118394</strain>
    </source>
</reference>
<comment type="caution">
    <text evidence="13">The sequence shown here is derived from an EMBL/GenBank/DDBJ whole genome shotgun (WGS) entry which is preliminary data.</text>
</comment>
<comment type="similarity">
    <text evidence="4">Belongs to the protein disulfide isomerase family.</text>
</comment>
<keyword evidence="14" id="KW-1185">Reference proteome</keyword>
<protein>
    <recommendedName>
        <fullName evidence="9">Protein disulfide-isomerase</fullName>
        <ecNumber evidence="5">5.3.4.1</ecNumber>
    </recommendedName>
</protein>
<evidence type="ECO:0000313" key="14">
    <source>
        <dbReference type="Proteomes" id="UP001283341"/>
    </source>
</evidence>
<keyword evidence="8" id="KW-0676">Redox-active center</keyword>
<evidence type="ECO:0000256" key="9">
    <source>
        <dbReference type="ARBA" id="ARBA00039846"/>
    </source>
</evidence>
<dbReference type="SUPFAM" id="SSF52833">
    <property type="entry name" value="Thioredoxin-like"/>
    <property type="match status" value="2"/>
</dbReference>
<proteinExistence type="inferred from homology"/>
<evidence type="ECO:0000256" key="5">
    <source>
        <dbReference type="ARBA" id="ARBA00012723"/>
    </source>
</evidence>
<keyword evidence="6" id="KW-0256">Endoplasmic reticulum</keyword>
<feature type="domain" description="Thioredoxin" evidence="12">
    <location>
        <begin position="54"/>
        <end position="123"/>
    </location>
</feature>
<evidence type="ECO:0000256" key="7">
    <source>
        <dbReference type="ARBA" id="ARBA00023235"/>
    </source>
</evidence>
<accession>A0AAE0HTR5</accession>
<dbReference type="GO" id="GO:0003756">
    <property type="term" value="F:protein disulfide isomerase activity"/>
    <property type="evidence" value="ECO:0007669"/>
    <property type="project" value="UniProtKB-EC"/>
</dbReference>
<evidence type="ECO:0000256" key="8">
    <source>
        <dbReference type="ARBA" id="ARBA00023284"/>
    </source>
</evidence>
<dbReference type="EMBL" id="JAUEDM010000008">
    <property type="protein sequence ID" value="KAK3312758.1"/>
    <property type="molecule type" value="Genomic_DNA"/>
</dbReference>
<dbReference type="InterPro" id="IPR036249">
    <property type="entry name" value="Thioredoxin-like_sf"/>
</dbReference>
<keyword evidence="11" id="KW-0732">Signal</keyword>
<evidence type="ECO:0000313" key="13">
    <source>
        <dbReference type="EMBL" id="KAK3312758.1"/>
    </source>
</evidence>
<reference evidence="13" key="2">
    <citation type="submission" date="2023-06" db="EMBL/GenBank/DDBJ databases">
        <authorList>
            <consortium name="Lawrence Berkeley National Laboratory"/>
            <person name="Haridas S."/>
            <person name="Hensen N."/>
            <person name="Bonometti L."/>
            <person name="Westerberg I."/>
            <person name="Brannstrom I.O."/>
            <person name="Guillou S."/>
            <person name="Cros-Aarteil S."/>
            <person name="Calhoun S."/>
            <person name="Kuo A."/>
            <person name="Mondo S."/>
            <person name="Pangilinan J."/>
            <person name="Riley R."/>
            <person name="Labutti K."/>
            <person name="Andreopoulos B."/>
            <person name="Lipzen A."/>
            <person name="Chen C."/>
            <person name="Yanf M."/>
            <person name="Daum C."/>
            <person name="Ng V."/>
            <person name="Clum A."/>
            <person name="Steindorff A."/>
            <person name="Ohm R."/>
            <person name="Martin F."/>
            <person name="Silar P."/>
            <person name="Natvig D."/>
            <person name="Lalanne C."/>
            <person name="Gautier V."/>
            <person name="Ament-Velasquez S.L."/>
            <person name="Kruys A."/>
            <person name="Hutchinson M.I."/>
            <person name="Powell A.J."/>
            <person name="Barry K."/>
            <person name="Miller A.N."/>
            <person name="Grigoriev I.V."/>
            <person name="Debuchy R."/>
            <person name="Gladieux P."/>
            <person name="Thoren M.H."/>
            <person name="Johannesson H."/>
        </authorList>
    </citation>
    <scope>NUCLEOTIDE SEQUENCE</scope>
    <source>
        <strain evidence="13">CBS 118394</strain>
    </source>
</reference>
<dbReference type="AlphaFoldDB" id="A0AAE0HTR5"/>
<dbReference type="CDD" id="cd02961">
    <property type="entry name" value="PDI_a_family"/>
    <property type="match status" value="1"/>
</dbReference>
<evidence type="ECO:0000256" key="4">
    <source>
        <dbReference type="ARBA" id="ARBA00006347"/>
    </source>
</evidence>
<organism evidence="13 14">
    <name type="scientific">Apodospora peruviana</name>
    <dbReference type="NCBI Taxonomy" id="516989"/>
    <lineage>
        <taxon>Eukaryota</taxon>
        <taxon>Fungi</taxon>
        <taxon>Dikarya</taxon>
        <taxon>Ascomycota</taxon>
        <taxon>Pezizomycotina</taxon>
        <taxon>Sordariomycetes</taxon>
        <taxon>Sordariomycetidae</taxon>
        <taxon>Sordariales</taxon>
        <taxon>Lasiosphaeriaceae</taxon>
        <taxon>Apodospora</taxon>
    </lineage>
</organism>
<evidence type="ECO:0000256" key="6">
    <source>
        <dbReference type="ARBA" id="ARBA00022824"/>
    </source>
</evidence>
<evidence type="ECO:0000256" key="1">
    <source>
        <dbReference type="ARBA" id="ARBA00001182"/>
    </source>
</evidence>
<keyword evidence="7" id="KW-0413">Isomerase</keyword>
<gene>
    <name evidence="13" type="ORF">B0H66DRAFT_568848</name>
</gene>
<dbReference type="EC" id="5.3.4.1" evidence="5"/>
<dbReference type="GO" id="GO:0034976">
    <property type="term" value="P:response to endoplasmic reticulum stress"/>
    <property type="evidence" value="ECO:0007669"/>
    <property type="project" value="TreeGrafter"/>
</dbReference>
<dbReference type="Proteomes" id="UP001283341">
    <property type="component" value="Unassembled WGS sequence"/>
</dbReference>
<name>A0AAE0HTR5_9PEZI</name>
<comment type="catalytic activity">
    <reaction evidence="1">
        <text>Catalyzes the rearrangement of -S-S- bonds in proteins.</text>
        <dbReference type="EC" id="5.3.4.1"/>
    </reaction>
</comment>
<feature type="region of interest" description="Disordered" evidence="10">
    <location>
        <begin position="334"/>
        <end position="355"/>
    </location>
</feature>
<dbReference type="Gene3D" id="3.40.30.10">
    <property type="entry name" value="Glutaredoxin"/>
    <property type="match status" value="3"/>
</dbReference>
<comment type="function">
    <text evidence="2">Participates in the folding of proteins containing disulfide bonds, may be involved in glycosylation, prolyl hydroxylation and triglyceride transfer.</text>
</comment>
<dbReference type="Pfam" id="PF00085">
    <property type="entry name" value="Thioredoxin"/>
    <property type="match status" value="1"/>
</dbReference>
<evidence type="ECO:0000259" key="12">
    <source>
        <dbReference type="Pfam" id="PF00085"/>
    </source>
</evidence>
<dbReference type="Pfam" id="PF13848">
    <property type="entry name" value="Thioredoxin_6"/>
    <property type="match status" value="1"/>
</dbReference>
<dbReference type="PANTHER" id="PTHR18929:SF132">
    <property type="entry name" value="PROTEIN DISULFIDE-ISOMERASE A3"/>
    <property type="match status" value="1"/>
</dbReference>
<dbReference type="GO" id="GO:0006457">
    <property type="term" value="P:protein folding"/>
    <property type="evidence" value="ECO:0007669"/>
    <property type="project" value="TreeGrafter"/>
</dbReference>
<dbReference type="PANTHER" id="PTHR18929">
    <property type="entry name" value="PROTEIN DISULFIDE ISOMERASE"/>
    <property type="match status" value="1"/>
</dbReference>
<evidence type="ECO:0000256" key="3">
    <source>
        <dbReference type="ARBA" id="ARBA00004319"/>
    </source>
</evidence>
<comment type="subcellular location">
    <subcellularLocation>
        <location evidence="3">Endoplasmic reticulum lumen</location>
    </subcellularLocation>
</comment>
<dbReference type="GO" id="GO:0005788">
    <property type="term" value="C:endoplasmic reticulum lumen"/>
    <property type="evidence" value="ECO:0007669"/>
    <property type="project" value="UniProtKB-SubCell"/>
</dbReference>
<feature type="signal peptide" evidence="11">
    <location>
        <begin position="1"/>
        <end position="25"/>
    </location>
</feature>
<evidence type="ECO:0000256" key="11">
    <source>
        <dbReference type="SAM" id="SignalP"/>
    </source>
</evidence>
<dbReference type="CDD" id="cd02982">
    <property type="entry name" value="PDI_b'_family"/>
    <property type="match status" value="1"/>
</dbReference>
<dbReference type="InterPro" id="IPR013766">
    <property type="entry name" value="Thioredoxin_domain"/>
</dbReference>
<evidence type="ECO:0000256" key="2">
    <source>
        <dbReference type="ARBA" id="ARBA00002692"/>
    </source>
</evidence>